<dbReference type="RefSeq" id="WP_270056382.1">
    <property type="nucleotide sequence ID" value="NZ_CP115149.1"/>
</dbReference>
<name>A0ABY7M5N6_9CHLR</name>
<organism evidence="1 2">
    <name type="scientific">Tepidiforma flava</name>
    <dbReference type="NCBI Taxonomy" id="3004094"/>
    <lineage>
        <taxon>Bacteria</taxon>
        <taxon>Bacillati</taxon>
        <taxon>Chloroflexota</taxon>
        <taxon>Tepidiformia</taxon>
        <taxon>Tepidiformales</taxon>
        <taxon>Tepidiformaceae</taxon>
        <taxon>Tepidiforma</taxon>
    </lineage>
</organism>
<proteinExistence type="predicted"/>
<gene>
    <name evidence="1" type="ORF">O0235_13965</name>
</gene>
<sequence>MNLDPMSLTYLTQVHEPAPEARFREEYARARAARARKHDELVDPEQRKAASLLRERVVVNIGRFFARPS</sequence>
<evidence type="ECO:0000313" key="2">
    <source>
        <dbReference type="Proteomes" id="UP001212803"/>
    </source>
</evidence>
<evidence type="ECO:0000313" key="1">
    <source>
        <dbReference type="EMBL" id="WBL35857.1"/>
    </source>
</evidence>
<dbReference type="Proteomes" id="UP001212803">
    <property type="component" value="Chromosome"/>
</dbReference>
<protein>
    <submittedName>
        <fullName evidence="1">Uncharacterized protein</fullName>
    </submittedName>
</protein>
<reference evidence="1 2" key="1">
    <citation type="journal article" date="2023" name="ISME J.">
        <title>Thermophilic Dehalococcoidia with unusual traits shed light on an unexpected past.</title>
        <authorList>
            <person name="Palmer M."/>
            <person name="Covington J.K."/>
            <person name="Zhou E.M."/>
            <person name="Thomas S.C."/>
            <person name="Habib N."/>
            <person name="Seymour C.O."/>
            <person name="Lai D."/>
            <person name="Johnston J."/>
            <person name="Hashimi A."/>
            <person name="Jiao J.Y."/>
            <person name="Muok A.R."/>
            <person name="Liu L."/>
            <person name="Xian W.D."/>
            <person name="Zhi X.Y."/>
            <person name="Li M.M."/>
            <person name="Silva L.P."/>
            <person name="Bowen B.P."/>
            <person name="Louie K."/>
            <person name="Briegel A."/>
            <person name="Pett-Ridge J."/>
            <person name="Weber P.K."/>
            <person name="Tocheva E.I."/>
            <person name="Woyke T."/>
            <person name="Northen T.R."/>
            <person name="Mayali X."/>
            <person name="Li W.J."/>
            <person name="Hedlund B.P."/>
        </authorList>
    </citation>
    <scope>NUCLEOTIDE SEQUENCE [LARGE SCALE GENOMIC DNA]</scope>
    <source>
        <strain evidence="1 2">YIM 72310</strain>
    </source>
</reference>
<accession>A0ABY7M5N6</accession>
<keyword evidence="2" id="KW-1185">Reference proteome</keyword>
<dbReference type="EMBL" id="CP115149">
    <property type="protein sequence ID" value="WBL35857.1"/>
    <property type="molecule type" value="Genomic_DNA"/>
</dbReference>